<comment type="caution">
    <text evidence="3">The sequence shown here is derived from an EMBL/GenBank/DDBJ whole genome shotgun (WGS) entry which is preliminary data.</text>
</comment>
<reference evidence="3 4" key="1">
    <citation type="submission" date="2020-03" db="EMBL/GenBank/DDBJ databases">
        <title>Bacterial isolates of synthetic phycosphere.</title>
        <authorList>
            <person name="Fu H."/>
            <person name="Moran M.A."/>
        </authorList>
    </citation>
    <scope>NUCLEOTIDE SEQUENCE [LARGE SCALE GENOMIC DNA]</scope>
    <source>
        <strain evidence="3 4">HF1</strain>
    </source>
</reference>
<dbReference type="EMBL" id="JAATOP010000001">
    <property type="protein sequence ID" value="NIY71197.1"/>
    <property type="molecule type" value="Genomic_DNA"/>
</dbReference>
<dbReference type="InterPro" id="IPR007314">
    <property type="entry name" value="Cofac_haem-bd_dom"/>
</dbReference>
<evidence type="ECO:0000259" key="2">
    <source>
        <dbReference type="Pfam" id="PF04187"/>
    </source>
</evidence>
<dbReference type="CDD" id="cd14727">
    <property type="entry name" value="ChanN-like"/>
    <property type="match status" value="1"/>
</dbReference>
<keyword evidence="1" id="KW-0732">Signal</keyword>
<dbReference type="SUPFAM" id="SSF159501">
    <property type="entry name" value="EreA/ChaN-like"/>
    <property type="match status" value="1"/>
</dbReference>
<keyword evidence="4" id="KW-1185">Reference proteome</keyword>
<sequence>MKWLASLIFLCAAPVAAQNVFVLGETHDNPLHHAEQANLIAEIAPTALIFEMLSPEQAKVLNASERDAALGDLIGWQESGWPDFAMYLPVFTASDAPVYGASVPRDDLMAAIGTDAASVFGDDAEQFGLLEPAPKDMRQEQADAHCGALPDEMLDGMVEAQRLRDASFARTTLQALDETGGPVVLISGSGHARIDRGVPAYIANARPDVEVYSIGIVELETVLPFDEIITTEAAEREDPCNAFR</sequence>
<proteinExistence type="predicted"/>
<gene>
    <name evidence="3" type="ORF">HCZ30_01975</name>
</gene>
<accession>A0ABX0VT86</accession>
<keyword evidence="3" id="KW-0449">Lipoprotein</keyword>
<name>A0ABX0VT86_9RHOB</name>
<evidence type="ECO:0000313" key="3">
    <source>
        <dbReference type="EMBL" id="NIY71197.1"/>
    </source>
</evidence>
<protein>
    <submittedName>
        <fullName evidence="3">ChaN family lipoprotein</fullName>
    </submittedName>
</protein>
<feature type="domain" description="Haem-binding uptake Tiki superfamily ChaN" evidence="2">
    <location>
        <begin position="14"/>
        <end position="202"/>
    </location>
</feature>
<evidence type="ECO:0000256" key="1">
    <source>
        <dbReference type="SAM" id="SignalP"/>
    </source>
</evidence>
<dbReference type="Gene3D" id="3.40.50.11550">
    <property type="match status" value="2"/>
</dbReference>
<evidence type="ECO:0000313" key="4">
    <source>
        <dbReference type="Proteomes" id="UP000709466"/>
    </source>
</evidence>
<feature type="signal peptide" evidence="1">
    <location>
        <begin position="1"/>
        <end position="17"/>
    </location>
</feature>
<dbReference type="Proteomes" id="UP000709466">
    <property type="component" value="Unassembled WGS sequence"/>
</dbReference>
<dbReference type="RefSeq" id="WP_167636077.1">
    <property type="nucleotide sequence ID" value="NZ_JAATOP010000001.1"/>
</dbReference>
<organism evidence="3 4">
    <name type="scientific">Marivivens donghaensis</name>
    <dbReference type="NCBI Taxonomy" id="1699413"/>
    <lineage>
        <taxon>Bacteria</taxon>
        <taxon>Pseudomonadati</taxon>
        <taxon>Pseudomonadota</taxon>
        <taxon>Alphaproteobacteria</taxon>
        <taxon>Rhodobacterales</taxon>
        <taxon>Paracoccaceae</taxon>
        <taxon>Marivivens group</taxon>
        <taxon>Marivivens</taxon>
    </lineage>
</organism>
<feature type="chain" id="PRO_5046521618" evidence="1">
    <location>
        <begin position="18"/>
        <end position="244"/>
    </location>
</feature>
<dbReference type="Pfam" id="PF04187">
    <property type="entry name" value="Cofac_haem_bdg"/>
    <property type="match status" value="1"/>
</dbReference>